<dbReference type="Gene3D" id="2.60.40.1090">
    <property type="entry name" value="Fimbrial-type adhesion domain"/>
    <property type="match status" value="1"/>
</dbReference>
<feature type="domain" description="Fimbrial-type adhesion" evidence="1">
    <location>
        <begin position="18"/>
        <end position="151"/>
    </location>
</feature>
<dbReference type="Proteomes" id="UP000639004">
    <property type="component" value="Unassembled WGS sequence"/>
</dbReference>
<dbReference type="PRINTS" id="PR01613">
    <property type="entry name" value="FIMBRIALPAPF"/>
</dbReference>
<dbReference type="Pfam" id="PF00419">
    <property type="entry name" value="Fimbrial"/>
    <property type="match status" value="1"/>
</dbReference>
<evidence type="ECO:0000259" key="1">
    <source>
        <dbReference type="Pfam" id="PF00419"/>
    </source>
</evidence>
<proteinExistence type="predicted"/>
<dbReference type="InterPro" id="IPR036937">
    <property type="entry name" value="Adhesion_dom_fimbrial_sf"/>
</dbReference>
<dbReference type="InterPro" id="IPR050263">
    <property type="entry name" value="Bact_Fimbrial_Adh_Pro"/>
</dbReference>
<dbReference type="PANTHER" id="PTHR33420:SF26">
    <property type="entry name" value="FIMBRIAL SUBUNIT"/>
    <property type="match status" value="1"/>
</dbReference>
<dbReference type="InterPro" id="IPR008966">
    <property type="entry name" value="Adhesion_dom_sf"/>
</dbReference>
<name>A0ABS0TQF9_SERPR</name>
<keyword evidence="3" id="KW-1185">Reference proteome</keyword>
<protein>
    <submittedName>
        <fullName evidence="2">Fimbrial protein</fullName>
    </submittedName>
</protein>
<gene>
    <name evidence="2" type="ORF">JEQ07_09265</name>
</gene>
<dbReference type="InterPro" id="IPR000259">
    <property type="entry name" value="Adhesion_dom_fimbrial"/>
</dbReference>
<evidence type="ECO:0000313" key="2">
    <source>
        <dbReference type="EMBL" id="MBI6180588.1"/>
    </source>
</evidence>
<dbReference type="InterPro" id="IPR005430">
    <property type="entry name" value="P_pili_tip_PapF"/>
</dbReference>
<dbReference type="EMBL" id="JAEHSL010000005">
    <property type="protein sequence ID" value="MBI6180588.1"/>
    <property type="molecule type" value="Genomic_DNA"/>
</dbReference>
<organism evidence="2 3">
    <name type="scientific">Serratia proteamaculans</name>
    <dbReference type="NCBI Taxonomy" id="28151"/>
    <lineage>
        <taxon>Bacteria</taxon>
        <taxon>Pseudomonadati</taxon>
        <taxon>Pseudomonadota</taxon>
        <taxon>Gammaproteobacteria</taxon>
        <taxon>Enterobacterales</taxon>
        <taxon>Yersiniaceae</taxon>
        <taxon>Serratia</taxon>
    </lineage>
</organism>
<accession>A0ABS0TQF9</accession>
<dbReference type="PANTHER" id="PTHR33420">
    <property type="entry name" value="FIMBRIAL SUBUNIT ELFA-RELATED"/>
    <property type="match status" value="1"/>
</dbReference>
<comment type="caution">
    <text evidence="2">The sequence shown here is derived from an EMBL/GenBank/DDBJ whole genome shotgun (WGS) entry which is preliminary data.</text>
</comment>
<sequence length="151" mass="16074">MALVSLLASGSALATDIKVSVTVIAPPHCTVNGGKAILVDFGTDLVTTRVNGNNYVKTVDYTLDCRGNSRNAMKMRVVGTATDFNRNALQTQQSNLGIELRANGQPLAINGWLNFTYPNAPTLQAVPVKRNNSVLKTGSFSAGATLMVDYQ</sequence>
<dbReference type="SUPFAM" id="SSF49401">
    <property type="entry name" value="Bacterial adhesins"/>
    <property type="match status" value="1"/>
</dbReference>
<evidence type="ECO:0000313" key="3">
    <source>
        <dbReference type="Proteomes" id="UP000639004"/>
    </source>
</evidence>
<reference evidence="2 3" key="1">
    <citation type="submission" date="2020-12" db="EMBL/GenBank/DDBJ databases">
        <title>Enhanced detection system for hospital associated transmission using whole genome sequencing surveillance.</title>
        <authorList>
            <person name="Harrison L.H."/>
            <person name="Van Tyne D."/>
            <person name="Marsh J.W."/>
            <person name="Griffith M.P."/>
            <person name="Snyder D.J."/>
            <person name="Cooper V.S."/>
            <person name="Mustapha M."/>
        </authorList>
    </citation>
    <scope>NUCLEOTIDE SEQUENCE [LARGE SCALE GENOMIC DNA]</scope>
    <source>
        <strain evidence="2 3">SER00238</strain>
    </source>
</reference>